<evidence type="ECO:0000259" key="5">
    <source>
        <dbReference type="Pfam" id="PF23381"/>
    </source>
</evidence>
<dbReference type="SUPFAM" id="SSF50969">
    <property type="entry name" value="YVTN repeat-like/Quinoprotein amine dehydrogenase"/>
    <property type="match status" value="1"/>
</dbReference>
<dbReference type="GO" id="GO:0035721">
    <property type="term" value="P:intraciliary retrograde transport"/>
    <property type="evidence" value="ECO:0007669"/>
    <property type="project" value="TreeGrafter"/>
</dbReference>
<accession>A0A9N7YXW5</accession>
<dbReference type="InterPro" id="IPR039857">
    <property type="entry name" value="Ift122/121"/>
</dbReference>
<dbReference type="Pfam" id="PF23377">
    <property type="entry name" value="Beta-prop_IFT122_2nd"/>
    <property type="match status" value="1"/>
</dbReference>
<dbReference type="Gene3D" id="2.130.10.10">
    <property type="entry name" value="YVTN repeat-like/Quinoprotein amine dehydrogenase"/>
    <property type="match status" value="1"/>
</dbReference>
<dbReference type="InterPro" id="IPR011044">
    <property type="entry name" value="Quino_amine_DH_bsu"/>
</dbReference>
<dbReference type="InterPro" id="IPR056153">
    <property type="entry name" value="Beta-prop_IFT122_1st"/>
</dbReference>
<evidence type="ECO:0000259" key="4">
    <source>
        <dbReference type="Pfam" id="PF23377"/>
    </source>
</evidence>
<dbReference type="GO" id="GO:0061512">
    <property type="term" value="P:protein localization to cilium"/>
    <property type="evidence" value="ECO:0007669"/>
    <property type="project" value="TreeGrafter"/>
</dbReference>
<protein>
    <submittedName>
        <fullName evidence="6">Uncharacterized protein</fullName>
    </submittedName>
</protein>
<keyword evidence="3" id="KW-0677">Repeat</keyword>
<feature type="domain" description="IFT122 second beta-propeller" evidence="4">
    <location>
        <begin position="61"/>
        <end position="302"/>
    </location>
</feature>
<proteinExistence type="predicted"/>
<evidence type="ECO:0000256" key="2">
    <source>
        <dbReference type="ARBA" id="ARBA00022574"/>
    </source>
</evidence>
<dbReference type="PANTHER" id="PTHR12764:SF4">
    <property type="entry name" value="INTRAFLAGELLAR TRANSPORT PROTEIN 122 HOMOLOG"/>
    <property type="match status" value="1"/>
</dbReference>
<name>A0A9N7YXW5_PLEPL</name>
<dbReference type="GO" id="GO:1905515">
    <property type="term" value="P:non-motile cilium assembly"/>
    <property type="evidence" value="ECO:0007669"/>
    <property type="project" value="TreeGrafter"/>
</dbReference>
<gene>
    <name evidence="6" type="ORF">PLEPLA_LOCUS30244</name>
</gene>
<comment type="caution">
    <text evidence="6">The sequence shown here is derived from an EMBL/GenBank/DDBJ whole genome shotgun (WGS) entry which is preliminary data.</text>
</comment>
<evidence type="ECO:0000313" key="6">
    <source>
        <dbReference type="EMBL" id="CAB1442566.1"/>
    </source>
</evidence>
<dbReference type="InterPro" id="IPR015943">
    <property type="entry name" value="WD40/YVTN_repeat-like_dom_sf"/>
</dbReference>
<evidence type="ECO:0000313" key="7">
    <source>
        <dbReference type="Proteomes" id="UP001153269"/>
    </source>
</evidence>
<sequence>MGGSDKQASLYTKDGVRLSTIGEFNSWVLTCRMKPDSNFVVLGCQDGTIACYQLISSTVYGLYKDLYAYRDGRTNVIVQHLITEKKVRIKCQELVKRVAIYSSLLAIELPEKIIIYKLYSDDSSDMHYVMSDGNISTEPICNLMAVCSEHIILSQEKRLQCLSFTSVREKEWVMESLIGYIKVIGGPPGREGLLVGLKNGAILKIDLDYQLPITLLKLSTSVRCLDMSASRKKLAVVDEHNNLLVYDINTKELLFQCEDMLCFSDNGYLKIKTIGFPVHQQKMQGFVAAYNGSKILCLHDNSLLEVEEFVKEMDTGILMTKQADWAESS</sequence>
<dbReference type="EMBL" id="CADEAL010002879">
    <property type="protein sequence ID" value="CAB1442566.1"/>
    <property type="molecule type" value="Genomic_DNA"/>
</dbReference>
<dbReference type="AlphaFoldDB" id="A0A9N7YXW5"/>
<dbReference type="GO" id="GO:0097730">
    <property type="term" value="C:non-motile cilium"/>
    <property type="evidence" value="ECO:0007669"/>
    <property type="project" value="TreeGrafter"/>
</dbReference>
<feature type="domain" description="IFT122 first beta-propeller" evidence="5">
    <location>
        <begin position="1"/>
        <end position="55"/>
    </location>
</feature>
<evidence type="ECO:0000256" key="1">
    <source>
        <dbReference type="ARBA" id="ARBA00004120"/>
    </source>
</evidence>
<dbReference type="Proteomes" id="UP001153269">
    <property type="component" value="Unassembled WGS sequence"/>
</dbReference>
<dbReference type="GO" id="GO:0030991">
    <property type="term" value="C:intraciliary transport particle A"/>
    <property type="evidence" value="ECO:0007669"/>
    <property type="project" value="TreeGrafter"/>
</dbReference>
<organism evidence="6 7">
    <name type="scientific">Pleuronectes platessa</name>
    <name type="common">European plaice</name>
    <dbReference type="NCBI Taxonomy" id="8262"/>
    <lineage>
        <taxon>Eukaryota</taxon>
        <taxon>Metazoa</taxon>
        <taxon>Chordata</taxon>
        <taxon>Craniata</taxon>
        <taxon>Vertebrata</taxon>
        <taxon>Euteleostomi</taxon>
        <taxon>Actinopterygii</taxon>
        <taxon>Neopterygii</taxon>
        <taxon>Teleostei</taxon>
        <taxon>Neoteleostei</taxon>
        <taxon>Acanthomorphata</taxon>
        <taxon>Carangaria</taxon>
        <taxon>Pleuronectiformes</taxon>
        <taxon>Pleuronectoidei</taxon>
        <taxon>Pleuronectidae</taxon>
        <taxon>Pleuronectes</taxon>
    </lineage>
</organism>
<keyword evidence="2" id="KW-0853">WD repeat</keyword>
<evidence type="ECO:0000256" key="3">
    <source>
        <dbReference type="ARBA" id="ARBA00022737"/>
    </source>
</evidence>
<dbReference type="Pfam" id="PF23381">
    <property type="entry name" value="Beta-prop_IFT122_1st"/>
    <property type="match status" value="1"/>
</dbReference>
<comment type="subcellular location">
    <subcellularLocation>
        <location evidence="1">Cytoplasm</location>
        <location evidence="1">Cytoskeleton</location>
        <location evidence="1">Cilium basal body</location>
    </subcellularLocation>
</comment>
<keyword evidence="7" id="KW-1185">Reference proteome</keyword>
<reference evidence="6" key="1">
    <citation type="submission" date="2020-03" db="EMBL/GenBank/DDBJ databases">
        <authorList>
            <person name="Weist P."/>
        </authorList>
    </citation>
    <scope>NUCLEOTIDE SEQUENCE</scope>
</reference>
<dbReference type="PANTHER" id="PTHR12764">
    <property type="entry name" value="WD REPEAT DOMAIN-RELATED"/>
    <property type="match status" value="1"/>
</dbReference>
<dbReference type="InterPro" id="IPR056152">
    <property type="entry name" value="Beta-prop_IFT122_2nd"/>
</dbReference>